<feature type="domain" description="ABC transporter" evidence="5">
    <location>
        <begin position="365"/>
        <end position="585"/>
    </location>
</feature>
<feature type="region of interest" description="Disordered" evidence="4">
    <location>
        <begin position="71"/>
        <end position="124"/>
    </location>
</feature>
<dbReference type="Gene3D" id="3.40.50.300">
    <property type="entry name" value="P-loop containing nucleotide triphosphate hydrolases"/>
    <property type="match status" value="2"/>
</dbReference>
<dbReference type="OrthoDB" id="2110130at2759"/>
<evidence type="ECO:0000256" key="2">
    <source>
        <dbReference type="ARBA" id="ARBA00022741"/>
    </source>
</evidence>
<proteinExistence type="predicted"/>
<dbReference type="FunFam" id="3.40.50.300:FF:000011">
    <property type="entry name" value="Putative ABC transporter ATP-binding component"/>
    <property type="match status" value="1"/>
</dbReference>
<dbReference type="AlphaFoldDB" id="K0TKG4"/>
<feature type="compositionally biased region" description="Basic residues" evidence="4">
    <location>
        <begin position="92"/>
        <end position="114"/>
    </location>
</feature>
<dbReference type="Proteomes" id="UP000266841">
    <property type="component" value="Unassembled WGS sequence"/>
</dbReference>
<dbReference type="InterPro" id="IPR050611">
    <property type="entry name" value="ABCF"/>
</dbReference>
<dbReference type="GO" id="GO:0016887">
    <property type="term" value="F:ATP hydrolysis activity"/>
    <property type="evidence" value="ECO:0007669"/>
    <property type="project" value="InterPro"/>
</dbReference>
<evidence type="ECO:0000256" key="3">
    <source>
        <dbReference type="ARBA" id="ARBA00022840"/>
    </source>
</evidence>
<protein>
    <recommendedName>
        <fullName evidence="5">ABC transporter domain-containing protein</fullName>
    </recommendedName>
</protein>
<dbReference type="eggNOG" id="KOG0062">
    <property type="taxonomic scope" value="Eukaryota"/>
</dbReference>
<reference evidence="6 7" key="1">
    <citation type="journal article" date="2012" name="Genome Biol.">
        <title>Genome and low-iron response of an oceanic diatom adapted to chronic iron limitation.</title>
        <authorList>
            <person name="Lommer M."/>
            <person name="Specht M."/>
            <person name="Roy A.S."/>
            <person name="Kraemer L."/>
            <person name="Andreson R."/>
            <person name="Gutowska M.A."/>
            <person name="Wolf J."/>
            <person name="Bergner S.V."/>
            <person name="Schilhabel M.B."/>
            <person name="Klostermeier U.C."/>
            <person name="Beiko R.G."/>
            <person name="Rosenstiel P."/>
            <person name="Hippler M."/>
            <person name="Laroche J."/>
        </authorList>
    </citation>
    <scope>NUCLEOTIDE SEQUENCE [LARGE SCALE GENOMIC DNA]</scope>
    <source>
        <strain evidence="6 7">CCMP1005</strain>
    </source>
</reference>
<dbReference type="PANTHER" id="PTHR19211:SF14">
    <property type="entry name" value="ATP-BINDING CASSETTE SUB-FAMILY F MEMBER 1"/>
    <property type="match status" value="1"/>
</dbReference>
<organism evidence="6 7">
    <name type="scientific">Thalassiosira oceanica</name>
    <name type="common">Marine diatom</name>
    <dbReference type="NCBI Taxonomy" id="159749"/>
    <lineage>
        <taxon>Eukaryota</taxon>
        <taxon>Sar</taxon>
        <taxon>Stramenopiles</taxon>
        <taxon>Ochrophyta</taxon>
        <taxon>Bacillariophyta</taxon>
        <taxon>Coscinodiscophyceae</taxon>
        <taxon>Thalassiosirophycidae</taxon>
        <taxon>Thalassiosirales</taxon>
        <taxon>Thalassiosiraceae</taxon>
        <taxon>Thalassiosira</taxon>
    </lineage>
</organism>
<dbReference type="InterPro" id="IPR017871">
    <property type="entry name" value="ABC_transporter-like_CS"/>
</dbReference>
<dbReference type="SUPFAM" id="SSF52540">
    <property type="entry name" value="P-loop containing nucleoside triphosphate hydrolases"/>
    <property type="match status" value="2"/>
</dbReference>
<dbReference type="InterPro" id="IPR032781">
    <property type="entry name" value="ABC_tran_Xtn"/>
</dbReference>
<dbReference type="GO" id="GO:0005524">
    <property type="term" value="F:ATP binding"/>
    <property type="evidence" value="ECO:0007669"/>
    <property type="project" value="UniProtKB-KW"/>
</dbReference>
<dbReference type="InterPro" id="IPR027417">
    <property type="entry name" value="P-loop_NTPase"/>
</dbReference>
<feature type="domain" description="ABC transporter" evidence="5">
    <location>
        <begin position="10"/>
        <end position="275"/>
    </location>
</feature>
<dbReference type="EMBL" id="AGNL01003551">
    <property type="protein sequence ID" value="EJK74561.1"/>
    <property type="molecule type" value="Genomic_DNA"/>
</dbReference>
<evidence type="ECO:0000313" key="7">
    <source>
        <dbReference type="Proteomes" id="UP000266841"/>
    </source>
</evidence>
<dbReference type="CDD" id="cd03221">
    <property type="entry name" value="ABCF_EF-3"/>
    <property type="match status" value="2"/>
</dbReference>
<name>K0TKG4_THAOC</name>
<evidence type="ECO:0000313" key="6">
    <source>
        <dbReference type="EMBL" id="EJK74561.1"/>
    </source>
</evidence>
<accession>K0TKG4</accession>
<dbReference type="OMA" id="QKIHTMS"/>
<evidence type="ECO:0000259" key="5">
    <source>
        <dbReference type="PROSITE" id="PS50893"/>
    </source>
</evidence>
<dbReference type="Pfam" id="PF12848">
    <property type="entry name" value="ABC_tran_Xtn"/>
    <property type="match status" value="1"/>
</dbReference>
<dbReference type="InterPro" id="IPR003439">
    <property type="entry name" value="ABC_transporter-like_ATP-bd"/>
</dbReference>
<evidence type="ECO:0000256" key="4">
    <source>
        <dbReference type="SAM" id="MobiDB-lite"/>
    </source>
</evidence>
<dbReference type="FunFam" id="3.40.50.300:FF:001197">
    <property type="entry name" value="Putative ATP-binding cassette family ATPase"/>
    <property type="match status" value="1"/>
</dbReference>
<gene>
    <name evidence="6" type="ORF">THAOC_03755</name>
</gene>
<dbReference type="Pfam" id="PF00005">
    <property type="entry name" value="ABC_tran"/>
    <property type="match status" value="2"/>
</dbReference>
<keyword evidence="2" id="KW-0547">Nucleotide-binding</keyword>
<dbReference type="PANTHER" id="PTHR19211">
    <property type="entry name" value="ATP-BINDING TRANSPORT PROTEIN-RELATED"/>
    <property type="match status" value="1"/>
</dbReference>
<dbReference type="PROSITE" id="PS50893">
    <property type="entry name" value="ABC_TRANSPORTER_2"/>
    <property type="match status" value="2"/>
</dbReference>
<dbReference type="PROSITE" id="PS00211">
    <property type="entry name" value="ABC_TRANSPORTER_1"/>
    <property type="match status" value="1"/>
</dbReference>
<keyword evidence="3" id="KW-0067">ATP-binding</keyword>
<dbReference type="SMART" id="SM00382">
    <property type="entry name" value="AAA"/>
    <property type="match status" value="1"/>
</dbReference>
<dbReference type="InterPro" id="IPR003593">
    <property type="entry name" value="AAA+_ATPase"/>
</dbReference>
<evidence type="ECO:0000256" key="1">
    <source>
        <dbReference type="ARBA" id="ARBA00022737"/>
    </source>
</evidence>
<keyword evidence="7" id="KW-1185">Reference proteome</keyword>
<comment type="caution">
    <text evidence="6">The sequence shown here is derived from an EMBL/GenBank/DDBJ whole genome shotgun (WGS) entry which is preliminary data.</text>
</comment>
<keyword evidence="1" id="KW-0677">Repeat</keyword>
<sequence length="588" mass="66215">MWNSIISIPNRTDGAQWLNDGRNGVPKNMSMLLVRQEIMGNQMNAIDTVLKSDVKREGVKRWIQSIENDLNRLDNPEEGASTTEEPDEGKKLSKSKQKLKDRKRKTSSAKKIQSKKTSVDSAELAEDRRKMLNVKLADAYERLAQIEQEEGDPEPRARKVLNGLGFSTEMQDKPTSELSGGWRMRVSLSAALFANPALLLLDEPTNHLDLEAVLWLEKYLIRDFKGTLVVVSHDRAFLDEVVTDVVHFHRAQLTTYRGDISNFTAVREENRKRQIRQFEQQEAKRAHLQKYIDLHAQAGENGVKAAKQRKSRMKKLDKIGVMAASEGKKFKASYDGEAEEIEEYQEDEEVELSFPDPGSFNGNIVALNQVSFGYAPDKTLLKDVDLTIDMKSRMALLGRNGSGKSTLIKLVVGALQATNGSVSIDPAAKIEYLAQHQLEQLDPDSNPMLSMLERYPGDGGNHHKGELRRYLASFGLGGEDLPVQKIHTMSGGQKCRLCLALSMYRKPHLLILDEPTNHLDLETTEALIQAIDKFEGGVLLVSHDQHLLTSVCEHLYVVHQGEVELLKHGITKEETFKRYKKDVIAGRR</sequence>